<dbReference type="GeneID" id="98151480"/>
<sequence>MIYPPAQNSIADSQFHKLCLPLCQSRCSPPLPASVPANVNTNHLLPSTDLPALTDEHAPINDTSPNGVLCDSWPDLTKVTSSGSGIWLISDEHYVLANYRPPRN</sequence>
<dbReference type="EMBL" id="JBFXLR010000001">
    <property type="protein sequence ID" value="KAL2861863.1"/>
    <property type="molecule type" value="Genomic_DNA"/>
</dbReference>
<dbReference type="Proteomes" id="UP001610444">
    <property type="component" value="Unassembled WGS sequence"/>
</dbReference>
<reference evidence="1 2" key="1">
    <citation type="submission" date="2024-07" db="EMBL/GenBank/DDBJ databases">
        <title>Section-level genome sequencing and comparative genomics of Aspergillus sections Usti and Cavernicolus.</title>
        <authorList>
            <consortium name="Lawrence Berkeley National Laboratory"/>
            <person name="Nybo J.L."/>
            <person name="Vesth T.C."/>
            <person name="Theobald S."/>
            <person name="Frisvad J.C."/>
            <person name="Larsen T.O."/>
            <person name="Kjaerboelling I."/>
            <person name="Rothschild-Mancinelli K."/>
            <person name="Lyhne E.K."/>
            <person name="Kogle M.E."/>
            <person name="Barry K."/>
            <person name="Clum A."/>
            <person name="Na H."/>
            <person name="Ledsgaard L."/>
            <person name="Lin J."/>
            <person name="Lipzen A."/>
            <person name="Kuo A."/>
            <person name="Riley R."/>
            <person name="Mondo S."/>
            <person name="LaButti K."/>
            <person name="Haridas S."/>
            <person name="Pangalinan J."/>
            <person name="Salamov A.A."/>
            <person name="Simmons B.A."/>
            <person name="Magnuson J.K."/>
            <person name="Chen J."/>
            <person name="Drula E."/>
            <person name="Henrissat B."/>
            <person name="Wiebenga A."/>
            <person name="Lubbers R.J."/>
            <person name="Gomes A.C."/>
            <person name="Macurrencykelacurrency M.R."/>
            <person name="Stajich J."/>
            <person name="Grigoriev I.V."/>
            <person name="Mortensen U.H."/>
            <person name="De vries R.P."/>
            <person name="Baker S.E."/>
            <person name="Andersen M.R."/>
        </authorList>
    </citation>
    <scope>NUCLEOTIDE SEQUENCE [LARGE SCALE GENOMIC DNA]</scope>
    <source>
        <strain evidence="1 2">CBS 756.74</strain>
    </source>
</reference>
<name>A0ABR4LBF2_9EURO</name>
<keyword evidence="2" id="KW-1185">Reference proteome</keyword>
<evidence type="ECO:0000313" key="2">
    <source>
        <dbReference type="Proteomes" id="UP001610444"/>
    </source>
</evidence>
<evidence type="ECO:0000313" key="1">
    <source>
        <dbReference type="EMBL" id="KAL2861863.1"/>
    </source>
</evidence>
<comment type="caution">
    <text evidence="1">The sequence shown here is derived from an EMBL/GenBank/DDBJ whole genome shotgun (WGS) entry which is preliminary data.</text>
</comment>
<proteinExistence type="predicted"/>
<dbReference type="RefSeq" id="XP_070905953.1">
    <property type="nucleotide sequence ID" value="XM_071036316.1"/>
</dbReference>
<accession>A0ABR4LBF2</accession>
<organism evidence="1 2">
    <name type="scientific">Aspergillus pseudodeflectus</name>
    <dbReference type="NCBI Taxonomy" id="176178"/>
    <lineage>
        <taxon>Eukaryota</taxon>
        <taxon>Fungi</taxon>
        <taxon>Dikarya</taxon>
        <taxon>Ascomycota</taxon>
        <taxon>Pezizomycotina</taxon>
        <taxon>Eurotiomycetes</taxon>
        <taxon>Eurotiomycetidae</taxon>
        <taxon>Eurotiales</taxon>
        <taxon>Aspergillaceae</taxon>
        <taxon>Aspergillus</taxon>
        <taxon>Aspergillus subgen. Nidulantes</taxon>
    </lineage>
</organism>
<gene>
    <name evidence="1" type="ORF">BJX68DRAFT_13216</name>
</gene>
<protein>
    <submittedName>
        <fullName evidence="1">Uncharacterized protein</fullName>
    </submittedName>
</protein>